<organism evidence="1 2">
    <name type="scientific">Coptotermes formosanus</name>
    <name type="common">Formosan subterranean termite</name>
    <dbReference type="NCBI Taxonomy" id="36987"/>
    <lineage>
        <taxon>Eukaryota</taxon>
        <taxon>Metazoa</taxon>
        <taxon>Ecdysozoa</taxon>
        <taxon>Arthropoda</taxon>
        <taxon>Hexapoda</taxon>
        <taxon>Insecta</taxon>
        <taxon>Pterygota</taxon>
        <taxon>Neoptera</taxon>
        <taxon>Polyneoptera</taxon>
        <taxon>Dictyoptera</taxon>
        <taxon>Blattodea</taxon>
        <taxon>Blattoidea</taxon>
        <taxon>Termitoidae</taxon>
        <taxon>Rhinotermitidae</taxon>
        <taxon>Coptotermes</taxon>
    </lineage>
</organism>
<dbReference type="GO" id="GO:0003676">
    <property type="term" value="F:nucleic acid binding"/>
    <property type="evidence" value="ECO:0007669"/>
    <property type="project" value="InterPro"/>
</dbReference>
<protein>
    <submittedName>
        <fullName evidence="1">Uncharacterized protein</fullName>
    </submittedName>
</protein>
<sequence>MPLAARRQFYFQQDGALPHFAGEVRNWLKEVFLMRWIGRSGPIEWSPRSPDLTSLDFFCWSI</sequence>
<dbReference type="OrthoDB" id="6766291at2759"/>
<dbReference type="EMBL" id="BLKM01000284">
    <property type="protein sequence ID" value="GFG31161.1"/>
    <property type="molecule type" value="Genomic_DNA"/>
</dbReference>
<name>A0A6L2PF58_COPFO</name>
<dbReference type="InterPro" id="IPR036397">
    <property type="entry name" value="RNaseH_sf"/>
</dbReference>
<dbReference type="Proteomes" id="UP000502823">
    <property type="component" value="Unassembled WGS sequence"/>
</dbReference>
<reference evidence="2" key="1">
    <citation type="submission" date="2020-01" db="EMBL/GenBank/DDBJ databases">
        <title>Draft genome sequence of the Termite Coptotermes fromosanus.</title>
        <authorList>
            <person name="Itakura S."/>
            <person name="Yosikawa Y."/>
            <person name="Umezawa K."/>
        </authorList>
    </citation>
    <scope>NUCLEOTIDE SEQUENCE [LARGE SCALE GENOMIC DNA]</scope>
</reference>
<dbReference type="PANTHER" id="PTHR47326:SF1">
    <property type="entry name" value="HTH PSQ-TYPE DOMAIN-CONTAINING PROTEIN"/>
    <property type="match status" value="1"/>
</dbReference>
<evidence type="ECO:0000313" key="1">
    <source>
        <dbReference type="EMBL" id="GFG31161.1"/>
    </source>
</evidence>
<dbReference type="Gene3D" id="3.30.420.10">
    <property type="entry name" value="Ribonuclease H-like superfamily/Ribonuclease H"/>
    <property type="match status" value="1"/>
</dbReference>
<evidence type="ECO:0000313" key="2">
    <source>
        <dbReference type="Proteomes" id="UP000502823"/>
    </source>
</evidence>
<gene>
    <name evidence="1" type="ORF">Cfor_08628</name>
</gene>
<dbReference type="InParanoid" id="A0A6L2PF58"/>
<accession>A0A6L2PF58</accession>
<comment type="caution">
    <text evidence="1">The sequence shown here is derived from an EMBL/GenBank/DDBJ whole genome shotgun (WGS) entry which is preliminary data.</text>
</comment>
<proteinExistence type="predicted"/>
<dbReference type="AlphaFoldDB" id="A0A6L2PF58"/>
<keyword evidence="2" id="KW-1185">Reference proteome</keyword>
<dbReference type="PANTHER" id="PTHR47326">
    <property type="entry name" value="TRANSPOSABLE ELEMENT TC3 TRANSPOSASE-LIKE PROTEIN"/>
    <property type="match status" value="1"/>
</dbReference>